<organism evidence="3 4">
    <name type="scientific">Stephanodiscus triporus</name>
    <dbReference type="NCBI Taxonomy" id="2934178"/>
    <lineage>
        <taxon>Eukaryota</taxon>
        <taxon>Sar</taxon>
        <taxon>Stramenopiles</taxon>
        <taxon>Ochrophyta</taxon>
        <taxon>Bacillariophyta</taxon>
        <taxon>Coscinodiscophyceae</taxon>
        <taxon>Thalassiosirophycidae</taxon>
        <taxon>Stephanodiscales</taxon>
        <taxon>Stephanodiscaceae</taxon>
        <taxon>Stephanodiscus</taxon>
    </lineage>
</organism>
<feature type="transmembrane region" description="Helical" evidence="2">
    <location>
        <begin position="222"/>
        <end position="243"/>
    </location>
</feature>
<evidence type="ECO:0000256" key="2">
    <source>
        <dbReference type="SAM" id="Phobius"/>
    </source>
</evidence>
<feature type="transmembrane region" description="Helical" evidence="2">
    <location>
        <begin position="284"/>
        <end position="302"/>
    </location>
</feature>
<dbReference type="EMBL" id="JALLAZ020000207">
    <property type="protein sequence ID" value="KAL3800886.1"/>
    <property type="molecule type" value="Genomic_DNA"/>
</dbReference>
<keyword evidence="4" id="KW-1185">Reference proteome</keyword>
<evidence type="ECO:0000313" key="3">
    <source>
        <dbReference type="EMBL" id="KAL3800886.1"/>
    </source>
</evidence>
<feature type="region of interest" description="Disordered" evidence="1">
    <location>
        <begin position="1"/>
        <end position="83"/>
    </location>
</feature>
<dbReference type="Proteomes" id="UP001530315">
    <property type="component" value="Unassembled WGS sequence"/>
</dbReference>
<dbReference type="AlphaFoldDB" id="A0ABD3QMV6"/>
<keyword evidence="2" id="KW-0812">Transmembrane</keyword>
<reference evidence="3 4" key="1">
    <citation type="submission" date="2024-10" db="EMBL/GenBank/DDBJ databases">
        <title>Updated reference genomes for cyclostephanoid diatoms.</title>
        <authorList>
            <person name="Roberts W.R."/>
            <person name="Alverson A.J."/>
        </authorList>
    </citation>
    <scope>NUCLEOTIDE SEQUENCE [LARGE SCALE GENOMIC DNA]</scope>
    <source>
        <strain evidence="3 4">AJA276-08</strain>
    </source>
</reference>
<feature type="transmembrane region" description="Helical" evidence="2">
    <location>
        <begin position="187"/>
        <end position="216"/>
    </location>
</feature>
<accession>A0ABD3QMV6</accession>
<proteinExistence type="predicted"/>
<evidence type="ECO:0000256" key="1">
    <source>
        <dbReference type="SAM" id="MobiDB-lite"/>
    </source>
</evidence>
<sequence length="634" mass="71475">MTTPEENHATVPLAQEAESQSANGDWDWLFEKESAGPMMPSPSPGGDVRRRNGAQHTIEGADGGVDDDDEEGDPDESVPEPITLPESTHTLLFTQPATSVPFAFAVAIAIVCYTCFVMALVNNLQSDSDVKNTVYRVPANVSMSVRTAQYLSILIALIMEEEIPTGLQLLRILPDPSSFRRRFPNRVYGRVVASAMLRIALGYLFLINVFVILAQAEDVLEIFYNLMALEFISKLADMSFALAKMDVFGKRMRRACTARLFHLEFEKVKVKYGKRARAGLFQKSVYFVNMTVFLVLLTLLSIKQKSGGFQCKKISVDFGDGVWENPIIVGLPPSMADKNYTLVFSYFNGVYEQDGTHRGRPVYKERRKFDNGPFDPSWQLVPAEIRYSNLGEFWVFTHPWIRKSRTAEDDDDPWLLRSPSTNEYDLLQVDGEWSIWLGRTEKSQLQYDCYLCNNNADCNLNGECNTEGMCDCKSVDGTKYLGTHCEVKVEDESCGTITTENMNVSFSMQYFSSDGSGQPKRFFHGYNRPIYTHIQGMPGVEEGDIFWLCYTGRKWFGIKVNLVEMNTTLEGLMAMSVNFHDSTTRDSPVGVDFYRIGERGNQFGPFGALYPLQKYNQTGRGIWRCSGPPTAPDL</sequence>
<name>A0ABD3QMV6_9STRA</name>
<evidence type="ECO:0000313" key="4">
    <source>
        <dbReference type="Proteomes" id="UP001530315"/>
    </source>
</evidence>
<comment type="caution">
    <text evidence="3">The sequence shown here is derived from an EMBL/GenBank/DDBJ whole genome shotgun (WGS) entry which is preliminary data.</text>
</comment>
<gene>
    <name evidence="3" type="ORF">ACHAW5_002037</name>
</gene>
<feature type="compositionally biased region" description="Acidic residues" evidence="1">
    <location>
        <begin position="64"/>
        <end position="78"/>
    </location>
</feature>
<keyword evidence="2" id="KW-1133">Transmembrane helix</keyword>
<keyword evidence="2" id="KW-0472">Membrane</keyword>
<evidence type="ECO:0008006" key="5">
    <source>
        <dbReference type="Google" id="ProtNLM"/>
    </source>
</evidence>
<protein>
    <recommendedName>
        <fullName evidence="5">EGF-like domain-containing protein</fullName>
    </recommendedName>
</protein>
<feature type="transmembrane region" description="Helical" evidence="2">
    <location>
        <begin position="100"/>
        <end position="121"/>
    </location>
</feature>